<dbReference type="RefSeq" id="WP_337338874.1">
    <property type="nucleotide sequence ID" value="NZ_JBBDGL010000004.1"/>
</dbReference>
<keyword evidence="1" id="KW-0472">Membrane</keyword>
<sequence length="208" mass="20866">MTVADSVRSPRRRVWGDARFLLGIVLIVASIAGVWLVVATARQTSPAYAATRAIVPGEAIAPGDLRVVEVALGQLGDSYVAPDDLAEGAVATRTIAAGELLPASAVADPVTVSTTSVVIRTSADVPASIDEGATVELWAAPLLERGTYDTPRILVADAVVAAVTRDDSAIGGGSAALELVIARADVAATLAAIADQSALSVVSAGAGS</sequence>
<name>A0ABU8LXQ2_9MICO</name>
<gene>
    <name evidence="3" type="ORF">WDU96_12630</name>
</gene>
<dbReference type="CDD" id="cd11614">
    <property type="entry name" value="SAF_CpaB_FlgA_like"/>
    <property type="match status" value="1"/>
</dbReference>
<protein>
    <submittedName>
        <fullName evidence="3">SAF domain-containing protein</fullName>
    </submittedName>
</protein>
<comment type="caution">
    <text evidence="3">The sequence shown here is derived from an EMBL/GenBank/DDBJ whole genome shotgun (WGS) entry which is preliminary data.</text>
</comment>
<keyword evidence="1" id="KW-1133">Transmembrane helix</keyword>
<evidence type="ECO:0000256" key="1">
    <source>
        <dbReference type="SAM" id="Phobius"/>
    </source>
</evidence>
<keyword evidence="1" id="KW-0812">Transmembrane</keyword>
<evidence type="ECO:0000259" key="2">
    <source>
        <dbReference type="SMART" id="SM00858"/>
    </source>
</evidence>
<keyword evidence="4" id="KW-1185">Reference proteome</keyword>
<dbReference type="Pfam" id="PF08666">
    <property type="entry name" value="SAF"/>
    <property type="match status" value="1"/>
</dbReference>
<evidence type="ECO:0000313" key="3">
    <source>
        <dbReference type="EMBL" id="MEJ1156446.1"/>
    </source>
</evidence>
<dbReference type="Gene3D" id="3.90.1210.10">
    <property type="entry name" value="Antifreeze-like/N-acetylneuraminic acid synthase C-terminal domain"/>
    <property type="match status" value="1"/>
</dbReference>
<feature type="transmembrane region" description="Helical" evidence="1">
    <location>
        <begin position="20"/>
        <end position="38"/>
    </location>
</feature>
<evidence type="ECO:0000313" key="4">
    <source>
        <dbReference type="Proteomes" id="UP001368654"/>
    </source>
</evidence>
<feature type="domain" description="SAF" evidence="2">
    <location>
        <begin position="45"/>
        <end position="107"/>
    </location>
</feature>
<proteinExistence type="predicted"/>
<organism evidence="3 4">
    <name type="scientific">Microbacterium marmarense</name>
    <dbReference type="NCBI Taxonomy" id="3122051"/>
    <lineage>
        <taxon>Bacteria</taxon>
        <taxon>Bacillati</taxon>
        <taxon>Actinomycetota</taxon>
        <taxon>Actinomycetes</taxon>
        <taxon>Micrococcales</taxon>
        <taxon>Microbacteriaceae</taxon>
        <taxon>Microbacterium</taxon>
    </lineage>
</organism>
<dbReference type="Proteomes" id="UP001368654">
    <property type="component" value="Unassembled WGS sequence"/>
</dbReference>
<accession>A0ABU8LXQ2</accession>
<dbReference type="InterPro" id="IPR013974">
    <property type="entry name" value="SAF"/>
</dbReference>
<dbReference type="SMART" id="SM00858">
    <property type="entry name" value="SAF"/>
    <property type="match status" value="1"/>
</dbReference>
<reference evidence="3 4" key="1">
    <citation type="submission" date="2024-02" db="EMBL/GenBank/DDBJ databases">
        <authorList>
            <person name="Saticioglu I.B."/>
        </authorList>
    </citation>
    <scope>NUCLEOTIDE SEQUENCE [LARGE SCALE GENOMIC DNA]</scope>
    <source>
        <strain evidence="3 4">Mu-86</strain>
    </source>
</reference>
<dbReference type="EMBL" id="JBBDGL010000004">
    <property type="protein sequence ID" value="MEJ1156446.1"/>
    <property type="molecule type" value="Genomic_DNA"/>
</dbReference>